<dbReference type="Gene3D" id="1.10.30.10">
    <property type="entry name" value="High mobility group box domain"/>
    <property type="match status" value="1"/>
</dbReference>
<evidence type="ECO:0000256" key="12">
    <source>
        <dbReference type="ARBA" id="ARBA00023242"/>
    </source>
</evidence>
<dbReference type="PANTHER" id="PTHR45849">
    <property type="entry name" value="FACT COMPLEX SUBUNIT SSRP1"/>
    <property type="match status" value="1"/>
</dbReference>
<dbReference type="Pfam" id="PF17292">
    <property type="entry name" value="POB3_N"/>
    <property type="match status" value="1"/>
</dbReference>
<dbReference type="Gene3D" id="2.30.29.220">
    <property type="entry name" value="Structure-specific recognition protein (SSRP1)"/>
    <property type="match status" value="1"/>
</dbReference>
<dbReference type="GO" id="GO:1902275">
    <property type="term" value="P:regulation of chromatin organization"/>
    <property type="evidence" value="ECO:0007669"/>
    <property type="project" value="TreeGrafter"/>
</dbReference>
<dbReference type="EMBL" id="SEYY01010185">
    <property type="protein sequence ID" value="KAB7501582.1"/>
    <property type="molecule type" value="Genomic_DNA"/>
</dbReference>
<dbReference type="GO" id="GO:0006281">
    <property type="term" value="P:DNA repair"/>
    <property type="evidence" value="ECO:0007669"/>
    <property type="project" value="UniProtKB-KW"/>
</dbReference>
<dbReference type="PRINTS" id="PR00887">
    <property type="entry name" value="SSRCOGNITION"/>
</dbReference>
<feature type="compositionally biased region" description="Acidic residues" evidence="16">
    <location>
        <begin position="684"/>
        <end position="699"/>
    </location>
</feature>
<dbReference type="FunFam" id="2.30.29.30:FF:000119">
    <property type="entry name" value="FACT complex subunit SSRP1"/>
    <property type="match status" value="1"/>
</dbReference>
<keyword evidence="4 15" id="KW-0158">Chromosome</keyword>
<dbReference type="SMART" id="SM01287">
    <property type="entry name" value="Rtt106"/>
    <property type="match status" value="1"/>
</dbReference>
<dbReference type="InterPro" id="IPR050454">
    <property type="entry name" value="RTT106/SSRP1_HistChap/FACT"/>
</dbReference>
<dbReference type="InterPro" id="IPR000969">
    <property type="entry name" value="SSRP1/POB3"/>
</dbReference>
<sequence length="699" mass="79087">MKEEAPLLEYNEVTIESRGLMIPVKLKLSDQGIAFRNVRTGKLETLQCNEVDVVNWQRIAGEYGIRIFASNGNLYRFGGFKDSDQSKIEKYFKLACEKTMTEKEFSVKGWNYGNAKFEGGVLSFEVSHAPAFEIPINNVSSCVTGKNEVTLEFHQHDDAAVSLTEMRFYIPPSELAGEDPVDSFQQRVMGRASIITATGDALAIFRQVQCLTPRGRYDMKMYPSFIQLHGKTFDFKIPTNTVLRLFLLPHLDGRQHFFVVSLDPPIKQGQTRYPYLILLFANDETDHVELPLTEEELKEKHDGRLEKEISGPMYEVISRIYKGLCNRKIVTPGNFIGHSGTPAISCSYKAAAGYLYPLERGFIYVHKPPVHIRFDEISVINFARSGSTTRSFDFEIECKNGTMNTFSSIEKGEYHKLFDYVTAKKLRIKNRNKMDAVGKKDTFSDSDADEPDHYMNRVRAEAEEREDDDDEESEDSDFNPGEEGSDVAEEYDTNASSSSEDSEGGGSGAEATKKHKERERKPKKAKTVPEGPRRKKNKKEKDENRPKRPQSAYFLWLNEMRETIKKKNPGISITEISKKAGQMWKEVKDKTEWEEKAVEAKARYEEAMKEYKATGSVSGGSKNKTAVKTPSPTKGGSGSGFKSKEYIEEESSSSEDSDDKPLKKLKSSKNEKSSKGKKKKASTDEEEEESEMSLDDESD</sequence>
<evidence type="ECO:0000256" key="9">
    <source>
        <dbReference type="ARBA" id="ARBA00023125"/>
    </source>
</evidence>
<dbReference type="GO" id="GO:0035101">
    <property type="term" value="C:FACT complex"/>
    <property type="evidence" value="ECO:0007669"/>
    <property type="project" value="TreeGrafter"/>
</dbReference>
<comment type="caution">
    <text evidence="18">The sequence shown here is derived from an EMBL/GenBank/DDBJ whole genome shotgun (WGS) entry which is preliminary data.</text>
</comment>
<keyword evidence="11 15" id="KW-0234">DNA repair</keyword>
<feature type="compositionally biased region" description="Acidic residues" evidence="16">
    <location>
        <begin position="647"/>
        <end position="658"/>
    </location>
</feature>
<evidence type="ECO:0000256" key="1">
    <source>
        <dbReference type="ARBA" id="ARBA00004604"/>
    </source>
</evidence>
<keyword evidence="19" id="KW-1185">Reference proteome</keyword>
<feature type="compositionally biased region" description="Polar residues" evidence="16">
    <location>
        <begin position="615"/>
        <end position="626"/>
    </location>
</feature>
<dbReference type="PANTHER" id="PTHR45849:SF1">
    <property type="entry name" value="FACT COMPLEX SUBUNIT SSRP1"/>
    <property type="match status" value="1"/>
</dbReference>
<dbReference type="Pfam" id="PF03531">
    <property type="entry name" value="SSrecog"/>
    <property type="match status" value="1"/>
</dbReference>
<dbReference type="Gene3D" id="2.30.29.150">
    <property type="match status" value="1"/>
</dbReference>
<dbReference type="FunFam" id="1.10.30.10:FF:000036">
    <property type="entry name" value="high mobility group protein D"/>
    <property type="match status" value="1"/>
</dbReference>
<dbReference type="CDD" id="cd21994">
    <property type="entry name" value="HMG-box_SSRP1-like"/>
    <property type="match status" value="1"/>
</dbReference>
<evidence type="ECO:0000313" key="19">
    <source>
        <dbReference type="Proteomes" id="UP000326759"/>
    </source>
</evidence>
<comment type="function">
    <text evidence="13">Component of the FACT complex, a general chromatin factor that acts to reorganize nucleosomes. The FACT complex is involved in multiple processes that require DNA as a template such as mRNA elongation, DNA replication and DNA repair. During transcription elongation the FACT complex acts as a histone chaperone that both destabilizes and restores nucleosomal structure. It facilitates the passage of RNA polymerase II and transcription by promoting the dissociation of one histone H2A-H2B dimer from the nucleosome, then subsequently promotes the reestablishment of the nucleosome following the passage of RNA polymerase II. Binds specifically to single-stranded DNA and RNA with highest affinity for nucleotides G and U. The FACT complex is required for expression of Hox genes.</text>
</comment>
<keyword evidence="12 14" id="KW-0539">Nucleus</keyword>
<gene>
    <name evidence="18" type="primary">Ssrp</name>
    <name evidence="18" type="ORF">Anas_09272</name>
</gene>
<evidence type="ECO:0000256" key="2">
    <source>
        <dbReference type="ARBA" id="ARBA00010060"/>
    </source>
</evidence>
<dbReference type="CDD" id="cd13231">
    <property type="entry name" value="PH2_SSRP1-like"/>
    <property type="match status" value="1"/>
</dbReference>
<dbReference type="FunFam" id="2.30.29.30:FF:000098">
    <property type="entry name" value="Fact complex subunit ssrp1"/>
    <property type="match status" value="1"/>
</dbReference>
<evidence type="ECO:0000256" key="6">
    <source>
        <dbReference type="ARBA" id="ARBA00022763"/>
    </source>
</evidence>
<dbReference type="Pfam" id="PF08512">
    <property type="entry name" value="Rttp106-like_middle"/>
    <property type="match status" value="1"/>
</dbReference>
<dbReference type="InterPro" id="IPR038167">
    <property type="entry name" value="SSRP1_sf"/>
</dbReference>
<dbReference type="CDD" id="cd13230">
    <property type="entry name" value="PH1_SSRP1-like"/>
    <property type="match status" value="1"/>
</dbReference>
<dbReference type="SUPFAM" id="SSF47095">
    <property type="entry name" value="HMG-box"/>
    <property type="match status" value="1"/>
</dbReference>
<feature type="domain" description="HMG box" evidence="17">
    <location>
        <begin position="546"/>
        <end position="612"/>
    </location>
</feature>
<keyword evidence="10 15" id="KW-0804">Transcription</keyword>
<evidence type="ECO:0000256" key="5">
    <source>
        <dbReference type="ARBA" id="ARBA00022705"/>
    </source>
</evidence>
<dbReference type="FunFam" id="2.30.29.220:FF:000001">
    <property type="entry name" value="FACT complex subunit SSRP1"/>
    <property type="match status" value="1"/>
</dbReference>
<dbReference type="InterPro" id="IPR036910">
    <property type="entry name" value="HMG_box_dom_sf"/>
</dbReference>
<dbReference type="Gene3D" id="2.30.29.30">
    <property type="entry name" value="Pleckstrin-homology domain (PH domain)/Phosphotyrosine-binding domain (PTB)"/>
    <property type="match status" value="2"/>
</dbReference>
<evidence type="ECO:0000256" key="4">
    <source>
        <dbReference type="ARBA" id="ARBA00022454"/>
    </source>
</evidence>
<dbReference type="GO" id="GO:0003677">
    <property type="term" value="F:DNA binding"/>
    <property type="evidence" value="ECO:0007669"/>
    <property type="project" value="UniProtKB-UniRule"/>
</dbReference>
<evidence type="ECO:0000256" key="7">
    <source>
        <dbReference type="ARBA" id="ARBA00022884"/>
    </source>
</evidence>
<dbReference type="InterPro" id="IPR013719">
    <property type="entry name" value="RTT106/SPT16-like_middle_dom"/>
</dbReference>
<keyword evidence="9 14" id="KW-0238">DNA-binding</keyword>
<organism evidence="18 19">
    <name type="scientific">Armadillidium nasatum</name>
    <dbReference type="NCBI Taxonomy" id="96803"/>
    <lineage>
        <taxon>Eukaryota</taxon>
        <taxon>Metazoa</taxon>
        <taxon>Ecdysozoa</taxon>
        <taxon>Arthropoda</taxon>
        <taxon>Crustacea</taxon>
        <taxon>Multicrustacea</taxon>
        <taxon>Malacostraca</taxon>
        <taxon>Eumalacostraca</taxon>
        <taxon>Peracarida</taxon>
        <taxon>Isopoda</taxon>
        <taxon>Oniscidea</taxon>
        <taxon>Crinocheta</taxon>
        <taxon>Armadillidiidae</taxon>
        <taxon>Armadillidium</taxon>
    </lineage>
</organism>
<evidence type="ECO:0000256" key="15">
    <source>
        <dbReference type="RuleBase" id="RU364013"/>
    </source>
</evidence>
<evidence type="ECO:0000256" key="3">
    <source>
        <dbReference type="ARBA" id="ARBA00016104"/>
    </source>
</evidence>
<dbReference type="InterPro" id="IPR035417">
    <property type="entry name" value="SSRP1/POB3_N"/>
</dbReference>
<proteinExistence type="inferred from homology"/>
<name>A0A5N5T597_9CRUS</name>
<dbReference type="Proteomes" id="UP000326759">
    <property type="component" value="Unassembled WGS sequence"/>
</dbReference>
<evidence type="ECO:0000256" key="10">
    <source>
        <dbReference type="ARBA" id="ARBA00023163"/>
    </source>
</evidence>
<keyword evidence="8 15" id="KW-0805">Transcription regulation</keyword>
<dbReference type="InterPro" id="IPR048993">
    <property type="entry name" value="SSRP1-like_PH1"/>
</dbReference>
<dbReference type="InterPro" id="IPR009071">
    <property type="entry name" value="HMG_box_dom"/>
</dbReference>
<dbReference type="Pfam" id="PF21103">
    <property type="entry name" value="PH1_SSRP1-like"/>
    <property type="match status" value="1"/>
</dbReference>
<comment type="subcellular location">
    <subcellularLocation>
        <location evidence="1">Nucleus</location>
        <location evidence="1">Nucleolus</location>
    </subcellularLocation>
    <subcellularLocation>
        <location evidence="15">Nucleus</location>
    </subcellularLocation>
    <subcellularLocation>
        <location evidence="15">Chromosome</location>
    </subcellularLocation>
</comment>
<feature type="region of interest" description="Disordered" evidence="16">
    <location>
        <begin position="461"/>
        <end position="554"/>
    </location>
</feature>
<reference evidence="18 19" key="1">
    <citation type="journal article" date="2019" name="PLoS Biol.">
        <title>Sex chromosomes control vertical transmission of feminizing Wolbachia symbionts in an isopod.</title>
        <authorList>
            <person name="Becking T."/>
            <person name="Chebbi M.A."/>
            <person name="Giraud I."/>
            <person name="Moumen B."/>
            <person name="Laverre T."/>
            <person name="Caubet Y."/>
            <person name="Peccoud J."/>
            <person name="Gilbert C."/>
            <person name="Cordaux R."/>
        </authorList>
    </citation>
    <scope>NUCLEOTIDE SEQUENCE [LARGE SCALE GENOMIC DNA]</scope>
    <source>
        <strain evidence="18">ANa2</strain>
        <tissue evidence="18">Whole body excluding digestive tract and cuticle</tissue>
    </source>
</reference>
<evidence type="ECO:0000256" key="8">
    <source>
        <dbReference type="ARBA" id="ARBA00023015"/>
    </source>
</evidence>
<dbReference type="SUPFAM" id="SSF50729">
    <property type="entry name" value="PH domain-like"/>
    <property type="match status" value="1"/>
</dbReference>
<evidence type="ECO:0000313" key="18">
    <source>
        <dbReference type="EMBL" id="KAB7501582.1"/>
    </source>
</evidence>
<dbReference type="SMART" id="SM00398">
    <property type="entry name" value="HMG"/>
    <property type="match status" value="1"/>
</dbReference>
<accession>A0A5N5T597</accession>
<keyword evidence="5 15" id="KW-0235">DNA replication</keyword>
<feature type="region of interest" description="Disordered" evidence="16">
    <location>
        <begin position="611"/>
        <end position="699"/>
    </location>
</feature>
<evidence type="ECO:0000256" key="13">
    <source>
        <dbReference type="ARBA" id="ARBA00058159"/>
    </source>
</evidence>
<feature type="compositionally biased region" description="Basic residues" evidence="16">
    <location>
        <begin position="513"/>
        <end position="526"/>
    </location>
</feature>
<evidence type="ECO:0000256" key="14">
    <source>
        <dbReference type="PROSITE-ProRule" id="PRU00267"/>
    </source>
</evidence>
<dbReference type="PROSITE" id="PS50118">
    <property type="entry name" value="HMG_BOX_2"/>
    <property type="match status" value="1"/>
</dbReference>
<dbReference type="GO" id="GO:0031491">
    <property type="term" value="F:nucleosome binding"/>
    <property type="evidence" value="ECO:0007669"/>
    <property type="project" value="TreeGrafter"/>
</dbReference>
<protein>
    <recommendedName>
        <fullName evidence="3 15">FACT complex subunit SSRP1</fullName>
    </recommendedName>
</protein>
<dbReference type="GO" id="GO:0005730">
    <property type="term" value="C:nucleolus"/>
    <property type="evidence" value="ECO:0007669"/>
    <property type="project" value="UniProtKB-SubCell"/>
</dbReference>
<feature type="compositionally biased region" description="Acidic residues" evidence="16">
    <location>
        <begin position="463"/>
        <end position="477"/>
    </location>
</feature>
<dbReference type="GO" id="GO:0042393">
    <property type="term" value="F:histone binding"/>
    <property type="evidence" value="ECO:0007669"/>
    <property type="project" value="TreeGrafter"/>
</dbReference>
<evidence type="ECO:0000259" key="17">
    <source>
        <dbReference type="PROSITE" id="PS50118"/>
    </source>
</evidence>
<dbReference type="GO" id="GO:0003723">
    <property type="term" value="F:RNA binding"/>
    <property type="evidence" value="ECO:0007669"/>
    <property type="project" value="UniProtKB-KW"/>
</dbReference>
<dbReference type="InterPro" id="IPR011993">
    <property type="entry name" value="PH-like_dom_sf"/>
</dbReference>
<keyword evidence="7" id="KW-0694">RNA-binding</keyword>
<dbReference type="Pfam" id="PF00505">
    <property type="entry name" value="HMG_box"/>
    <property type="match status" value="1"/>
</dbReference>
<dbReference type="FunFam" id="2.30.29.150:FF:000001">
    <property type="entry name" value="Fact complex subunit ssrp1"/>
    <property type="match status" value="1"/>
</dbReference>
<keyword evidence="6 15" id="KW-0227">DNA damage</keyword>
<dbReference type="AlphaFoldDB" id="A0A5N5T597"/>
<comment type="similarity">
    <text evidence="2 15">Belongs to the SSRP1 family.</text>
</comment>
<evidence type="ECO:0000256" key="16">
    <source>
        <dbReference type="SAM" id="MobiDB-lite"/>
    </source>
</evidence>
<evidence type="ECO:0000256" key="11">
    <source>
        <dbReference type="ARBA" id="ARBA00023204"/>
    </source>
</evidence>
<dbReference type="InterPro" id="IPR024954">
    <property type="entry name" value="SSRP1_DD"/>
</dbReference>
<dbReference type="GO" id="GO:0006260">
    <property type="term" value="P:DNA replication"/>
    <property type="evidence" value="ECO:0007669"/>
    <property type="project" value="UniProtKB-KW"/>
</dbReference>
<feature type="DNA-binding region" description="HMG box" evidence="14">
    <location>
        <begin position="546"/>
        <end position="612"/>
    </location>
</feature>
<dbReference type="OrthoDB" id="498543at2759"/>
<feature type="compositionally biased region" description="Acidic residues" evidence="16">
    <location>
        <begin position="483"/>
        <end position="492"/>
    </location>
</feature>